<sequence>MSAASAERDAVPVYRAPMRSRSASIPDDGAAVRRALTIGVVGIGDRIDNGDAGQRERLARRVDRFASAPDGAFVITLDARGDVYLGRLAGPYARDDSAEAHAVDLVHVRPCDWRSTPLGDDERPAAVVQTLQRGGRNWQRVRDDDAGAHLSTVWAASGRR</sequence>
<evidence type="ECO:0008006" key="3">
    <source>
        <dbReference type="Google" id="ProtNLM"/>
    </source>
</evidence>
<dbReference type="EMBL" id="AP017315">
    <property type="protein sequence ID" value="BAU32099.1"/>
    <property type="molecule type" value="Genomic_DNA"/>
</dbReference>
<accession>A0A0U4NUT7</accession>
<protein>
    <recommendedName>
        <fullName evidence="3">GAF domain-containing protein</fullName>
    </recommendedName>
</protein>
<gene>
    <name evidence="1" type="ORF">MalAC0309_1242</name>
</gene>
<proteinExistence type="predicted"/>
<name>A0A0U4NUT7_9MICO</name>
<dbReference type="KEGG" id="malk:MalAC0309_1242"/>
<reference evidence="1 2" key="2">
    <citation type="submission" date="2016-01" db="EMBL/GenBank/DDBJ databases">
        <title>Microcella alkaliphila JAM AC0309 whole genome shotgun sequence.</title>
        <authorList>
            <person name="Kurata A."/>
            <person name="Hirose Y."/>
            <person name="Kishimoto N."/>
            <person name="Kobayashi T."/>
        </authorList>
    </citation>
    <scope>NUCLEOTIDE SEQUENCE [LARGE SCALE GENOMIC DNA]</scope>
    <source>
        <strain evidence="1 2">JAM AC0309</strain>
    </source>
</reference>
<dbReference type="RefSeq" id="WP_231924062.1">
    <property type="nucleotide sequence ID" value="NZ_AP017315.1"/>
</dbReference>
<evidence type="ECO:0000313" key="2">
    <source>
        <dbReference type="Proteomes" id="UP000218965"/>
    </source>
</evidence>
<organism evidence="1 2">
    <name type="scientific">Microcella alkaliphila</name>
    <dbReference type="NCBI Taxonomy" id="279828"/>
    <lineage>
        <taxon>Bacteria</taxon>
        <taxon>Bacillati</taxon>
        <taxon>Actinomycetota</taxon>
        <taxon>Actinomycetes</taxon>
        <taxon>Micrococcales</taxon>
        <taxon>Microbacteriaceae</taxon>
        <taxon>Microcella</taxon>
    </lineage>
</organism>
<evidence type="ECO:0000313" key="1">
    <source>
        <dbReference type="EMBL" id="BAU32099.1"/>
    </source>
</evidence>
<dbReference type="AlphaFoldDB" id="A0A0U4NUT7"/>
<reference evidence="2" key="1">
    <citation type="submission" date="2015-12" db="EMBL/GenBank/DDBJ databases">
        <authorList>
            <person name="Shamseldin A."/>
            <person name="Moawad H."/>
            <person name="Abd El-Rahim W.M."/>
            <person name="Sadowsky M.J."/>
        </authorList>
    </citation>
    <scope>NUCLEOTIDE SEQUENCE [LARGE SCALE GENOMIC DNA]</scope>
    <source>
        <strain evidence="2">JAM AC0309</strain>
    </source>
</reference>
<dbReference type="Proteomes" id="UP000218965">
    <property type="component" value="Chromosome"/>
</dbReference>